<feature type="transmembrane region" description="Helical" evidence="2">
    <location>
        <begin position="569"/>
        <end position="590"/>
    </location>
</feature>
<dbReference type="EMBL" id="CP088295">
    <property type="protein sequence ID" value="UUY01914.1"/>
    <property type="molecule type" value="Genomic_DNA"/>
</dbReference>
<evidence type="ECO:0000256" key="1">
    <source>
        <dbReference type="SAM" id="MobiDB-lite"/>
    </source>
</evidence>
<dbReference type="InterPro" id="IPR019286">
    <property type="entry name" value="DUF2339_TM"/>
</dbReference>
<protein>
    <submittedName>
        <fullName evidence="3">DUF2339 domain-containing protein</fullName>
    </submittedName>
</protein>
<feature type="transmembrane region" description="Helical" evidence="2">
    <location>
        <begin position="628"/>
        <end position="645"/>
    </location>
</feature>
<feature type="transmembrane region" description="Helical" evidence="2">
    <location>
        <begin position="269"/>
        <end position="288"/>
    </location>
</feature>
<feature type="transmembrane region" description="Helical" evidence="2">
    <location>
        <begin position="300"/>
        <end position="323"/>
    </location>
</feature>
<gene>
    <name evidence="3" type="ORF">LRS13_14395</name>
</gene>
<feature type="transmembrane region" description="Helical" evidence="2">
    <location>
        <begin position="442"/>
        <end position="462"/>
    </location>
</feature>
<feature type="transmembrane region" description="Helical" evidence="2">
    <location>
        <begin position="247"/>
        <end position="263"/>
    </location>
</feature>
<organism evidence="3 4">
    <name type="scientific">Svornostia abyssi</name>
    <dbReference type="NCBI Taxonomy" id="2898438"/>
    <lineage>
        <taxon>Bacteria</taxon>
        <taxon>Bacillati</taxon>
        <taxon>Actinomycetota</taxon>
        <taxon>Thermoleophilia</taxon>
        <taxon>Solirubrobacterales</taxon>
        <taxon>Baekduiaceae</taxon>
        <taxon>Svornostia</taxon>
    </lineage>
</organism>
<keyword evidence="2" id="KW-1133">Transmembrane helix</keyword>
<keyword evidence="2" id="KW-0472">Membrane</keyword>
<feature type="transmembrane region" description="Helical" evidence="2">
    <location>
        <begin position="222"/>
        <end position="240"/>
    </location>
</feature>
<feature type="region of interest" description="Disordered" evidence="1">
    <location>
        <begin position="34"/>
        <end position="72"/>
    </location>
</feature>
<feature type="transmembrane region" description="Helical" evidence="2">
    <location>
        <begin position="117"/>
        <end position="134"/>
    </location>
</feature>
<dbReference type="Proteomes" id="UP001058860">
    <property type="component" value="Chromosome"/>
</dbReference>
<dbReference type="Pfam" id="PF10101">
    <property type="entry name" value="DUF2339"/>
    <property type="match status" value="1"/>
</dbReference>
<feature type="transmembrane region" description="Helical" evidence="2">
    <location>
        <begin position="329"/>
        <end position="350"/>
    </location>
</feature>
<evidence type="ECO:0000256" key="2">
    <source>
        <dbReference type="SAM" id="Phobius"/>
    </source>
</evidence>
<proteinExistence type="predicted"/>
<dbReference type="RefSeq" id="WP_353862454.1">
    <property type="nucleotide sequence ID" value="NZ_CP088295.1"/>
</dbReference>
<keyword evidence="2" id="KW-0812">Transmembrane</keyword>
<feature type="transmembrane region" description="Helical" evidence="2">
    <location>
        <begin position="197"/>
        <end position="216"/>
    </location>
</feature>
<keyword evidence="4" id="KW-1185">Reference proteome</keyword>
<sequence length="693" mass="70007">MVEQRVRELERQMEDLTARVGLIDGEKTYWQAAPQPQVRRETAPPHRTVTLKRPAPPKTPAPPPAPPPAHPAIDRSFEDLLGGRVLAWVGGVAVLVALALLFALGISSGAIDETGRTLIGAGVAALLVGAGLYAHRRHGRTHASLALVGTGVAGLFMAGTVATVVYDLLPAALGVTGAAAIGAWATWLAIRWRAEVIGWLGLLGAVSAPLLSGASLNSETAGAATAFVFVAAACAAAVVVSQRWDRLALAVFTVATLQWWGFLTTAPSGLVIALTLLGFGAIGLATAIGREVRLQEPEPAASRLALVALNALAVGGIGHWAFGDAGLDGAATALLVVLAVVHAAVGAWGLRSGRIARPLALLTLTLGVLFGDLAFADLTSGVLRGVGFLAAGVGFAWLARHTARRATDDVLLGAGLSGHVAIALAQMLAVTPAEDLVAGDPGAAGIAGLAALAAACLGSGVLMREARPVWGDIANGLGLAAIFVLTLTALSGLALVAALCAEAIALGRYAQRDTHDSIPGPASLIALGLAATVGVVVSLDAAILPALGAVALVTATVGVIAYRHPAGELRNLLTVATGVCGLYLVSLAALELPLTGDADQGQLQLTAAWALVGVGALVVGVRNDLRGLRLAALGLLGVAAGKAFLFDLATLAPAQRIGSLLGLGLLLLGGAFAYQRLRPEAPADLRSVPSALR</sequence>
<accession>A0ABY5PB59</accession>
<feature type="transmembrane region" description="Helical" evidence="2">
    <location>
        <begin position="172"/>
        <end position="190"/>
    </location>
</feature>
<feature type="transmembrane region" description="Helical" evidence="2">
    <location>
        <begin position="146"/>
        <end position="166"/>
    </location>
</feature>
<feature type="transmembrane region" description="Helical" evidence="2">
    <location>
        <begin position="85"/>
        <end position="111"/>
    </location>
</feature>
<reference evidence="4" key="1">
    <citation type="submission" date="2021-11" db="EMBL/GenBank/DDBJ databases">
        <title>Cultivation dependent microbiological survey of springs from the worlds oldest radium mine currently devoted to the extraction of radon-saturated water.</title>
        <authorList>
            <person name="Kapinusova G."/>
            <person name="Smrhova T."/>
            <person name="Strejcek M."/>
            <person name="Suman J."/>
            <person name="Jani K."/>
            <person name="Pajer P."/>
            <person name="Uhlik O."/>
        </authorList>
    </citation>
    <scope>NUCLEOTIDE SEQUENCE [LARGE SCALE GENOMIC DNA]</scope>
    <source>
        <strain evidence="4">J379</strain>
    </source>
</reference>
<dbReference type="PANTHER" id="PTHR38434:SF1">
    <property type="entry name" value="BLL2549 PROTEIN"/>
    <property type="match status" value="1"/>
</dbReference>
<evidence type="ECO:0000313" key="3">
    <source>
        <dbReference type="EMBL" id="UUY01914.1"/>
    </source>
</evidence>
<feature type="transmembrane region" description="Helical" evidence="2">
    <location>
        <begin position="359"/>
        <end position="376"/>
    </location>
</feature>
<dbReference type="PANTHER" id="PTHR38434">
    <property type="entry name" value="BLL2549 PROTEIN"/>
    <property type="match status" value="1"/>
</dbReference>
<feature type="transmembrane region" description="Helical" evidence="2">
    <location>
        <begin position="657"/>
        <end position="674"/>
    </location>
</feature>
<feature type="transmembrane region" description="Helical" evidence="2">
    <location>
        <begin position="602"/>
        <end position="621"/>
    </location>
</feature>
<feature type="compositionally biased region" description="Pro residues" evidence="1">
    <location>
        <begin position="54"/>
        <end position="70"/>
    </location>
</feature>
<feature type="transmembrane region" description="Helical" evidence="2">
    <location>
        <begin position="411"/>
        <end position="430"/>
    </location>
</feature>
<feature type="transmembrane region" description="Helical" evidence="2">
    <location>
        <begin position="382"/>
        <end position="399"/>
    </location>
</feature>
<feature type="transmembrane region" description="Helical" evidence="2">
    <location>
        <begin position="543"/>
        <end position="562"/>
    </location>
</feature>
<name>A0ABY5PB59_9ACTN</name>
<evidence type="ECO:0000313" key="4">
    <source>
        <dbReference type="Proteomes" id="UP001058860"/>
    </source>
</evidence>